<sequence length="890" mass="100164">MDDFDASLREQVRVLGDRLGNIMQADLGAPFLQTIERIRTLAKEVRQGKADASALHDELNAVPDHELLPVARAFNQFLNLTNSAEQHFRARKRMVEDYRQGQQPGFSRLLTELSARSVDIETVWRTLCEQQVELVLTAHPTEVTRRTLIQKYDNIDSMLGVLDGCEGPQQKGQAVRRLEELIAQAWHTNEIRQQRPTPIDEAKWGFTVIENSLWQAVPAFYRQLDEQLVAAGARPLPLDVAPIQFASWMGGDRDGNPRVTAKITQQVLWLGRWVAADLLHQDIDRLKSELSMNHASEALRERVGPGQEPYRMLLGEVRDRLRETLSTLKARIEGRTSDSATDRFIDSVGQDDHVPLVSTQELREALMLCYDSLSECGMQVIADGHLRDTLRRLSVFGTSLVRLDIRQEAPRHAQVLSEVTRYLGIGDYNEWDEAARQAFLLRELSNPRPLLPHHWPCSEETREVLDTCYVIAEEEANALGAYVISMAGQSSDVLAVALLLKSCGLERSMRIVPLFETLDDLERAPQVIESLLSVPWYRGWCRGRQEVMIGYSDSSKDAGQLAAAWAQYRAQEALAQVCREQEIHLTLFHGRGGTVGRGGGPTHAAILAQPPGSVSGRIRVTEQGEMIRFKFGLPALAERALEVYTAAVLEATLIPPPTPKPEWRALMDQLADTGLNSYRQLVRETPDFVRYFRQQTPEQELSKLPLGSRPAKRRADGGVESLRAIPWIFAWTQVRLMLPAWLGSDEALAEAAEKGQLPVLRTMMSDWPFFASYMNMLEMVLTKADLRTAEAYEQRLVDSNLQHLGAQLRQRLNGLIELVPTIREQPLLADMPLTRQAIKVRNPYLDPLHHLQVELLARARQPHDEADDSALERALMVTMAGIAAGLRNTG</sequence>
<comment type="catalytic activity">
    <reaction evidence="9 10">
        <text>oxaloacetate + phosphate = phosphoenolpyruvate + hydrogencarbonate</text>
        <dbReference type="Rhea" id="RHEA:28370"/>
        <dbReference type="ChEBI" id="CHEBI:16452"/>
        <dbReference type="ChEBI" id="CHEBI:17544"/>
        <dbReference type="ChEBI" id="CHEBI:43474"/>
        <dbReference type="ChEBI" id="CHEBI:58702"/>
        <dbReference type="EC" id="4.1.1.31"/>
    </reaction>
</comment>
<comment type="caution">
    <text evidence="13">The sequence shown here is derived from an EMBL/GenBank/DDBJ whole genome shotgun (WGS) entry which is preliminary data.</text>
</comment>
<dbReference type="GO" id="GO:0005829">
    <property type="term" value="C:cytosol"/>
    <property type="evidence" value="ECO:0007669"/>
    <property type="project" value="TreeGrafter"/>
</dbReference>
<evidence type="ECO:0000256" key="3">
    <source>
        <dbReference type="ARBA" id="ARBA00008346"/>
    </source>
</evidence>
<dbReference type="GO" id="GO:0015977">
    <property type="term" value="P:carbon fixation"/>
    <property type="evidence" value="ECO:0007669"/>
    <property type="project" value="UniProtKB-UniRule"/>
</dbReference>
<dbReference type="AlphaFoldDB" id="A0A1E2V790"/>
<dbReference type="InterPro" id="IPR018129">
    <property type="entry name" value="PEP_COase_Lys_AS"/>
</dbReference>
<evidence type="ECO:0000256" key="1">
    <source>
        <dbReference type="ARBA" id="ARBA00001946"/>
    </source>
</evidence>
<gene>
    <name evidence="10" type="primary">ppc</name>
    <name evidence="13" type="ORF">BFW38_04185</name>
</gene>
<proteinExistence type="inferred from homology"/>
<dbReference type="InterPro" id="IPR033129">
    <property type="entry name" value="PEPCASE_His_AS"/>
</dbReference>
<dbReference type="GO" id="GO:0008964">
    <property type="term" value="F:phosphoenolpyruvate carboxylase activity"/>
    <property type="evidence" value="ECO:0007669"/>
    <property type="project" value="UniProtKB-UniRule"/>
</dbReference>
<dbReference type="GO" id="GO:0000287">
    <property type="term" value="F:magnesium ion binding"/>
    <property type="evidence" value="ECO:0007669"/>
    <property type="project" value="UniProtKB-UniRule"/>
</dbReference>
<evidence type="ECO:0000256" key="10">
    <source>
        <dbReference type="HAMAP-Rule" id="MF_00595"/>
    </source>
</evidence>
<comment type="cofactor">
    <cofactor evidence="1 10">
        <name>Mg(2+)</name>
        <dbReference type="ChEBI" id="CHEBI:18420"/>
    </cofactor>
</comment>
<dbReference type="PROSITE" id="PS00781">
    <property type="entry name" value="PEPCASE_1"/>
    <property type="match status" value="1"/>
</dbReference>
<evidence type="ECO:0000256" key="2">
    <source>
        <dbReference type="ARBA" id="ARBA00003670"/>
    </source>
</evidence>
<dbReference type="SUPFAM" id="SSF51621">
    <property type="entry name" value="Phosphoenolpyruvate/pyruvate domain"/>
    <property type="match status" value="1"/>
</dbReference>
<evidence type="ECO:0000256" key="5">
    <source>
        <dbReference type="ARBA" id="ARBA00022419"/>
    </source>
</evidence>
<dbReference type="HAMAP" id="MF_00595">
    <property type="entry name" value="PEPcase_type1"/>
    <property type="match status" value="1"/>
</dbReference>
<dbReference type="PANTHER" id="PTHR30523:SF6">
    <property type="entry name" value="PHOSPHOENOLPYRUVATE CARBOXYLASE"/>
    <property type="match status" value="1"/>
</dbReference>
<feature type="active site" evidence="10 12">
    <location>
        <position position="556"/>
    </location>
</feature>
<evidence type="ECO:0000256" key="11">
    <source>
        <dbReference type="PROSITE-ProRule" id="PRU10111"/>
    </source>
</evidence>
<evidence type="ECO:0000256" key="8">
    <source>
        <dbReference type="ARBA" id="ARBA00023300"/>
    </source>
</evidence>
<organism evidence="13 14">
    <name type="scientific">Terasakiispira papahanaumokuakeensis</name>
    <dbReference type="NCBI Taxonomy" id="197479"/>
    <lineage>
        <taxon>Bacteria</taxon>
        <taxon>Pseudomonadati</taxon>
        <taxon>Pseudomonadota</taxon>
        <taxon>Gammaproteobacteria</taxon>
        <taxon>Oceanospirillales</taxon>
        <taxon>Terasakiispira</taxon>
    </lineage>
</organism>
<dbReference type="GO" id="GO:0006099">
    <property type="term" value="P:tricarboxylic acid cycle"/>
    <property type="evidence" value="ECO:0007669"/>
    <property type="project" value="InterPro"/>
</dbReference>
<dbReference type="InterPro" id="IPR022805">
    <property type="entry name" value="PEP_COase_bac/pln-type"/>
</dbReference>
<dbReference type="EC" id="4.1.1.31" evidence="4 10"/>
<name>A0A1E2V790_9GAMM</name>
<feature type="active site" evidence="10 11">
    <location>
        <position position="139"/>
    </location>
</feature>
<dbReference type="GO" id="GO:0006107">
    <property type="term" value="P:oxaloacetate metabolic process"/>
    <property type="evidence" value="ECO:0007669"/>
    <property type="project" value="UniProtKB-UniRule"/>
</dbReference>
<dbReference type="PRINTS" id="PR00150">
    <property type="entry name" value="PEPCARBXLASE"/>
</dbReference>
<dbReference type="Pfam" id="PF00311">
    <property type="entry name" value="PEPcase"/>
    <property type="match status" value="1"/>
</dbReference>
<evidence type="ECO:0000256" key="12">
    <source>
        <dbReference type="PROSITE-ProRule" id="PRU10112"/>
    </source>
</evidence>
<dbReference type="RefSeq" id="WP_068997264.1">
    <property type="nucleotide sequence ID" value="NZ_MDTQ01000001.1"/>
</dbReference>
<comment type="function">
    <text evidence="2 10">Forms oxaloacetate, a four-carbon dicarboxylic acid source for the tricarboxylic acid cycle.</text>
</comment>
<dbReference type="PANTHER" id="PTHR30523">
    <property type="entry name" value="PHOSPHOENOLPYRUVATE CARBOXYLASE"/>
    <property type="match status" value="1"/>
</dbReference>
<dbReference type="OrthoDB" id="9768133at2"/>
<evidence type="ECO:0000256" key="6">
    <source>
        <dbReference type="ARBA" id="ARBA00022842"/>
    </source>
</evidence>
<dbReference type="NCBIfam" id="NF000584">
    <property type="entry name" value="PRK00009.1"/>
    <property type="match status" value="1"/>
</dbReference>
<keyword evidence="8 10" id="KW-0120">Carbon dioxide fixation</keyword>
<comment type="similarity">
    <text evidence="3 10">Belongs to the PEPCase type 1 family.</text>
</comment>
<dbReference type="EMBL" id="MDTQ01000001">
    <property type="protein sequence ID" value="ODC02869.1"/>
    <property type="molecule type" value="Genomic_DNA"/>
</dbReference>
<evidence type="ECO:0000256" key="9">
    <source>
        <dbReference type="ARBA" id="ARBA00048995"/>
    </source>
</evidence>
<dbReference type="STRING" id="197479.BFW38_04185"/>
<keyword evidence="13" id="KW-0670">Pyruvate</keyword>
<keyword evidence="6 10" id="KW-0460">Magnesium</keyword>
<dbReference type="Proteomes" id="UP000094291">
    <property type="component" value="Unassembled WGS sequence"/>
</dbReference>
<accession>A0A1E2V790</accession>
<evidence type="ECO:0000256" key="4">
    <source>
        <dbReference type="ARBA" id="ARBA00012305"/>
    </source>
</evidence>
<comment type="subunit">
    <text evidence="10">Homotetramer.</text>
</comment>
<evidence type="ECO:0000256" key="7">
    <source>
        <dbReference type="ARBA" id="ARBA00023239"/>
    </source>
</evidence>
<evidence type="ECO:0000313" key="14">
    <source>
        <dbReference type="Proteomes" id="UP000094291"/>
    </source>
</evidence>
<protein>
    <recommendedName>
        <fullName evidence="5 10">Phosphoenolpyruvate carboxylase</fullName>
        <shortName evidence="10">PEPC</shortName>
        <shortName evidence="10">PEPCase</shortName>
        <ecNumber evidence="4 10">4.1.1.31</ecNumber>
    </recommendedName>
</protein>
<dbReference type="PROSITE" id="PS00393">
    <property type="entry name" value="PEPCASE_2"/>
    <property type="match status" value="1"/>
</dbReference>
<dbReference type="Gene3D" id="1.20.1440.90">
    <property type="entry name" value="Phosphoenolpyruvate/pyruvate domain"/>
    <property type="match status" value="1"/>
</dbReference>
<dbReference type="InterPro" id="IPR015813">
    <property type="entry name" value="Pyrv/PenolPyrv_kinase-like_dom"/>
</dbReference>
<dbReference type="InterPro" id="IPR021135">
    <property type="entry name" value="PEP_COase"/>
</dbReference>
<reference evidence="13 14" key="1">
    <citation type="submission" date="2016-08" db="EMBL/GenBank/DDBJ databases">
        <authorList>
            <person name="Seilhamer J.J."/>
        </authorList>
    </citation>
    <scope>NUCLEOTIDE SEQUENCE [LARGE SCALE GENOMIC DNA]</scope>
    <source>
        <strain evidence="13 14">PH27A</strain>
    </source>
</reference>
<evidence type="ECO:0000313" key="13">
    <source>
        <dbReference type="EMBL" id="ODC02869.1"/>
    </source>
</evidence>
<keyword evidence="14" id="KW-1185">Reference proteome</keyword>
<keyword evidence="7 10" id="KW-0456">Lyase</keyword>